<protein>
    <recommendedName>
        <fullName evidence="4">Portal protein</fullName>
    </recommendedName>
</protein>
<keyword evidence="3" id="KW-1185">Reference proteome</keyword>
<dbReference type="Proteomes" id="UP001527090">
    <property type="component" value="Unassembled WGS sequence"/>
</dbReference>
<comment type="caution">
    <text evidence="2">The sequence shown here is derived from an EMBL/GenBank/DDBJ whole genome shotgun (WGS) entry which is preliminary data.</text>
</comment>
<proteinExistence type="predicted"/>
<organism evidence="2 3">
    <name type="scientific">Paenibacillus alvei</name>
    <name type="common">Bacillus alvei</name>
    <dbReference type="NCBI Taxonomy" id="44250"/>
    <lineage>
        <taxon>Bacteria</taxon>
        <taxon>Bacillati</taxon>
        <taxon>Bacillota</taxon>
        <taxon>Bacilli</taxon>
        <taxon>Bacillales</taxon>
        <taxon>Paenibacillaceae</taxon>
        <taxon>Paenibacillus</taxon>
    </lineage>
</organism>
<keyword evidence="1" id="KW-0175">Coiled coil</keyword>
<dbReference type="InterPro" id="IPR032427">
    <property type="entry name" value="P22_portal"/>
</dbReference>
<name>A0ABT4EBU8_PAEAL</name>
<dbReference type="Pfam" id="PF16510">
    <property type="entry name" value="P22_portal"/>
    <property type="match status" value="1"/>
</dbReference>
<evidence type="ECO:0000256" key="1">
    <source>
        <dbReference type="SAM" id="Coils"/>
    </source>
</evidence>
<evidence type="ECO:0008006" key="4">
    <source>
        <dbReference type="Google" id="ProtNLM"/>
    </source>
</evidence>
<dbReference type="RefSeq" id="WP_268632326.1">
    <property type="nucleotide sequence ID" value="NZ_JAMDLY010000012.1"/>
</dbReference>
<evidence type="ECO:0000313" key="2">
    <source>
        <dbReference type="EMBL" id="MCY9530570.1"/>
    </source>
</evidence>
<feature type="coiled-coil region" evidence="1">
    <location>
        <begin position="620"/>
        <end position="661"/>
    </location>
</feature>
<gene>
    <name evidence="2" type="ORF">M5X04_14705</name>
</gene>
<accession>A0ABT4EBU8</accession>
<reference evidence="2 3" key="1">
    <citation type="submission" date="2022-05" db="EMBL/GenBank/DDBJ databases">
        <title>Genome Sequencing of Bee-Associated Microbes.</title>
        <authorList>
            <person name="Dunlap C."/>
        </authorList>
    </citation>
    <scope>NUCLEOTIDE SEQUENCE [LARGE SCALE GENOMIC DNA]</scope>
    <source>
        <strain evidence="2 3">NRRL NRS-750</strain>
    </source>
</reference>
<evidence type="ECO:0000313" key="3">
    <source>
        <dbReference type="Proteomes" id="UP001527090"/>
    </source>
</evidence>
<sequence>MKLIDKFKGIFTDATGEKQESTNPNTHEEQKIWDTVNQDYQVFKSARQSMESIWQQEQRFYMGDHWRGLRTEAVSKLRPDAVENVAFSQIESIVGKLTGWMPYPDYTAMEPSDEEKARDLNDFMPYELRQIKFRHKHTRAVRRCVIHGPLIYKTIFDPTIEGGRGMNRWQGRNDILPVDLGSFFPDPRVTDFIHLQDMSACIIHTRRPLEYFKKRWPKQGAKVLPDNVSTDVEIFSTDTYDATGGESSVNTAVGEKTSGLIEYWYRGLPKLVSKEDKELFNEQAEEKLNQGIDPSEMMAKASGSMEGVHCIYISTSGVFLEHKAYVYDHGQYPFTARTLYPEEGNIWGKGFMRDMIKPQIFKNKYAEIAIETMAKQGGSGIMYEEGAIVKPRVWQEQRSMPSAMLPIAPGRMGAVKELEGVNVPSTVFNMLNYYDEMLQKIPGQFDSSNGQADSRVTSGEQAKALMAAAGTRLNTVSDLISEALADVFTQYVELIAQFYTNERIARVTGRSVSISRDSLISAVESEYNTGEQVPDPMTGEMMPSVQPVQEEFVPEFDINVHIGVDKPQDREYWLQLAMNLLNARDPISGLPMIDAEAVRFVIQTGRMEPMDVIQRRIEEKAGLQQKFVQAQQKAQQLEQENASLQQALAQATDQRVQQEQADKQFNQGMQQQKMDMEKIKLINDMSSQFNTGQQPMLP</sequence>
<dbReference type="EMBL" id="JAMDLY010000012">
    <property type="protein sequence ID" value="MCY9530570.1"/>
    <property type="molecule type" value="Genomic_DNA"/>
</dbReference>